<keyword evidence="2" id="KW-0436">Ligase</keyword>
<reference evidence="8 9" key="2">
    <citation type="journal article" date="2019" name="G3 (Bethesda)">
        <title>Hybrid Assembly of the Genome of the Entomopathogenic Nematode Steinernema carpocapsae Identifies the X-Chromosome.</title>
        <authorList>
            <person name="Serra L."/>
            <person name="Macchietto M."/>
            <person name="Macias-Munoz A."/>
            <person name="McGill C.J."/>
            <person name="Rodriguez I.M."/>
            <person name="Rodriguez B."/>
            <person name="Murad R."/>
            <person name="Mortazavi A."/>
        </authorList>
    </citation>
    <scope>NUCLEOTIDE SEQUENCE [LARGE SCALE GENOMIC DNA]</scope>
    <source>
        <strain evidence="8 9">ALL</strain>
    </source>
</reference>
<sequence>MMIDKETDKAPQLVPARDDHQDHDETMSDDDQEKGVVEASTQRPKMTVPLINFSPFALRCIGMKTKTQLRCRFTKVGEAHHMSFKMNRSETPLIKTLLHAYGFTQCSTVNPDFNLLWTGTHLRADSMRRLAPWQRVNHFPRSYELTRKDSCYLNIERSQKFHGQAAFDFIPEFFITPRNWEVLKETFESEKGAGKAPFIVKPVRSSRGRGISIAENIEQVPDRSDMLVSRYINDPLLVNGHKFDLRIYVVVTSFYPLIVYVYNDGLARFASEKYVNEQGTFGQTFAHLTNYSLNKNSESFEKNKEMKDTEGHKWTLGGLLRHLHAEGLDTEFMMVRIEDIIVKTLISVQGKVAAASRYVLPHPKCCFELFGFDILIDQDLKPWLLEVNLSPSLACDAPLDSVLKTKLICDTFNVACIPLISRKEHTVGTEDSADETEDDLDAGDVDAGNEKDIAKVVPRVGQPVKLPRLRQTAANRIKNRSTNALRVRVRVSLVKKARIQKIKQYIIKSEQALEERAKAHVQKVNMETKRKGNFVRVFPRRFSWILYKDLMDYAGSEEWDQKLHKDMFGADLDVINEEVVRRAHLDLMNAKEVKKASQLTEDIKKLIEENLEDAAQYRTEQIFSGGSYLPGLPKIRPNARKRTQSCIDSDELKEENRRQLREQIEQEAAAAKAKTLEEALAAGDQPTA</sequence>
<dbReference type="Proteomes" id="UP000298663">
    <property type="component" value="Unassembled WGS sequence"/>
</dbReference>
<keyword evidence="3" id="KW-0547">Nucleotide-binding</keyword>
<reference evidence="8 9" key="1">
    <citation type="journal article" date="2015" name="Genome Biol.">
        <title>Comparative genomics of Steinernema reveals deeply conserved gene regulatory networks.</title>
        <authorList>
            <person name="Dillman A.R."/>
            <person name="Macchietto M."/>
            <person name="Porter C.F."/>
            <person name="Rogers A."/>
            <person name="Williams B."/>
            <person name="Antoshechkin I."/>
            <person name="Lee M.M."/>
            <person name="Goodwin Z."/>
            <person name="Lu X."/>
            <person name="Lewis E.E."/>
            <person name="Goodrich-Blair H."/>
            <person name="Stock S.P."/>
            <person name="Adams B.J."/>
            <person name="Sternberg P.W."/>
            <person name="Mortazavi A."/>
        </authorList>
    </citation>
    <scope>NUCLEOTIDE SEQUENCE [LARGE SCALE GENOMIC DNA]</scope>
    <source>
        <strain evidence="8 9">ALL</strain>
    </source>
</reference>
<name>A0A4U5NW91_STECR</name>
<feature type="region of interest" description="Disordered" evidence="7">
    <location>
        <begin position="1"/>
        <end position="41"/>
    </location>
</feature>
<dbReference type="GO" id="GO:0005524">
    <property type="term" value="F:ATP binding"/>
    <property type="evidence" value="ECO:0007669"/>
    <property type="project" value="UniProtKB-KW"/>
</dbReference>
<protein>
    <recommendedName>
        <fullName evidence="5">Tubulin--tyrosine ligase-like protein 5</fullName>
    </recommendedName>
</protein>
<feature type="region of interest" description="Disordered" evidence="7">
    <location>
        <begin position="639"/>
        <end position="658"/>
    </location>
</feature>
<dbReference type="GO" id="GO:0015631">
    <property type="term" value="F:tubulin binding"/>
    <property type="evidence" value="ECO:0007669"/>
    <property type="project" value="TreeGrafter"/>
</dbReference>
<organism evidence="8 9">
    <name type="scientific">Steinernema carpocapsae</name>
    <name type="common">Entomopathogenic nematode</name>
    <dbReference type="NCBI Taxonomy" id="34508"/>
    <lineage>
        <taxon>Eukaryota</taxon>
        <taxon>Metazoa</taxon>
        <taxon>Ecdysozoa</taxon>
        <taxon>Nematoda</taxon>
        <taxon>Chromadorea</taxon>
        <taxon>Rhabditida</taxon>
        <taxon>Tylenchina</taxon>
        <taxon>Panagrolaimomorpha</taxon>
        <taxon>Strongyloidoidea</taxon>
        <taxon>Steinernematidae</taxon>
        <taxon>Steinernema</taxon>
    </lineage>
</organism>
<dbReference type="PANTHER" id="PTHR12241">
    <property type="entry name" value="TUBULIN POLYGLUTAMYLASE"/>
    <property type="match status" value="1"/>
</dbReference>
<dbReference type="SUPFAM" id="SSF56059">
    <property type="entry name" value="Glutathione synthetase ATP-binding domain-like"/>
    <property type="match status" value="1"/>
</dbReference>
<evidence type="ECO:0000313" key="8">
    <source>
        <dbReference type="EMBL" id="TKR87808.1"/>
    </source>
</evidence>
<evidence type="ECO:0000313" key="9">
    <source>
        <dbReference type="Proteomes" id="UP000298663"/>
    </source>
</evidence>
<proteinExistence type="inferred from homology"/>
<evidence type="ECO:0000256" key="3">
    <source>
        <dbReference type="ARBA" id="ARBA00022741"/>
    </source>
</evidence>
<keyword evidence="9" id="KW-1185">Reference proteome</keyword>
<dbReference type="Gene3D" id="3.30.470.20">
    <property type="entry name" value="ATP-grasp fold, B domain"/>
    <property type="match status" value="1"/>
</dbReference>
<dbReference type="EMBL" id="AZBU02000003">
    <property type="protein sequence ID" value="TKR87808.1"/>
    <property type="molecule type" value="Genomic_DNA"/>
</dbReference>
<gene>
    <name evidence="8" type="ORF">L596_012149</name>
</gene>
<evidence type="ECO:0000256" key="2">
    <source>
        <dbReference type="ARBA" id="ARBA00022598"/>
    </source>
</evidence>
<keyword evidence="4" id="KW-0067">ATP-binding</keyword>
<evidence type="ECO:0000256" key="6">
    <source>
        <dbReference type="ARBA" id="ARBA00049274"/>
    </source>
</evidence>
<dbReference type="GO" id="GO:0019098">
    <property type="term" value="P:reproductive behavior"/>
    <property type="evidence" value="ECO:0007669"/>
    <property type="project" value="UniProtKB-ARBA"/>
</dbReference>
<dbReference type="InterPro" id="IPR004344">
    <property type="entry name" value="TTL/TTLL_fam"/>
</dbReference>
<dbReference type="PANTHER" id="PTHR12241:SF145">
    <property type="entry name" value="TUBULIN POLYGLUTAMYLASE TTLL5"/>
    <property type="match status" value="1"/>
</dbReference>
<comment type="caution">
    <text evidence="8">The sequence shown here is derived from an EMBL/GenBank/DDBJ whole genome shotgun (WGS) entry which is preliminary data.</text>
</comment>
<comment type="similarity">
    <text evidence="1">Belongs to the tubulin--tyrosine ligase family.</text>
</comment>
<dbReference type="AlphaFoldDB" id="A0A4U5NW91"/>
<evidence type="ECO:0000256" key="1">
    <source>
        <dbReference type="ARBA" id="ARBA00006820"/>
    </source>
</evidence>
<evidence type="ECO:0000256" key="4">
    <source>
        <dbReference type="ARBA" id="ARBA00022840"/>
    </source>
</evidence>
<dbReference type="GO" id="GO:0070740">
    <property type="term" value="F:tubulin-glutamic acid ligase activity"/>
    <property type="evidence" value="ECO:0007669"/>
    <property type="project" value="TreeGrafter"/>
</dbReference>
<dbReference type="OrthoDB" id="2016263at2759"/>
<comment type="catalytic activity">
    <reaction evidence="6">
        <text>L-glutamyl-[protein] + L-glutamate + ATP = gamma-L-glutamyl-L-glutamyl-[protein] + ADP + phosphate + H(+)</text>
        <dbReference type="Rhea" id="RHEA:60144"/>
        <dbReference type="Rhea" id="RHEA-COMP:10208"/>
        <dbReference type="Rhea" id="RHEA-COMP:15517"/>
        <dbReference type="ChEBI" id="CHEBI:15378"/>
        <dbReference type="ChEBI" id="CHEBI:29973"/>
        <dbReference type="ChEBI" id="CHEBI:29985"/>
        <dbReference type="ChEBI" id="CHEBI:30616"/>
        <dbReference type="ChEBI" id="CHEBI:43474"/>
        <dbReference type="ChEBI" id="CHEBI:143622"/>
        <dbReference type="ChEBI" id="CHEBI:456216"/>
    </reaction>
    <physiologicalReaction direction="left-to-right" evidence="6">
        <dbReference type="Rhea" id="RHEA:60145"/>
    </physiologicalReaction>
</comment>
<evidence type="ECO:0000256" key="7">
    <source>
        <dbReference type="SAM" id="MobiDB-lite"/>
    </source>
</evidence>
<dbReference type="STRING" id="34508.A0A4U5NW91"/>
<dbReference type="GO" id="GO:0000226">
    <property type="term" value="P:microtubule cytoskeleton organization"/>
    <property type="evidence" value="ECO:0007669"/>
    <property type="project" value="TreeGrafter"/>
</dbReference>
<evidence type="ECO:0000256" key="5">
    <source>
        <dbReference type="ARBA" id="ARBA00041448"/>
    </source>
</evidence>
<accession>A0A4U5NW91</accession>
<dbReference type="PROSITE" id="PS51221">
    <property type="entry name" value="TTL"/>
    <property type="match status" value="1"/>
</dbReference>
<feature type="compositionally biased region" description="Basic and acidic residues" evidence="7">
    <location>
        <begin position="16"/>
        <end position="26"/>
    </location>
</feature>
<dbReference type="Pfam" id="PF03133">
    <property type="entry name" value="TTL"/>
    <property type="match status" value="1"/>
</dbReference>
<dbReference type="GO" id="GO:0036064">
    <property type="term" value="C:ciliary basal body"/>
    <property type="evidence" value="ECO:0007669"/>
    <property type="project" value="TreeGrafter"/>
</dbReference>